<gene>
    <name evidence="3" type="ORF">GLP40_17180</name>
</gene>
<dbReference type="AlphaFoldDB" id="A0A6I3L1L7"/>
<keyword evidence="2" id="KW-1133">Transmembrane helix</keyword>
<comment type="caution">
    <text evidence="3">The sequence shown here is derived from an EMBL/GenBank/DDBJ whole genome shotgun (WGS) entry which is preliminary data.</text>
</comment>
<feature type="transmembrane region" description="Helical" evidence="2">
    <location>
        <begin position="143"/>
        <end position="162"/>
    </location>
</feature>
<feature type="transmembrane region" description="Helical" evidence="2">
    <location>
        <begin position="12"/>
        <end position="31"/>
    </location>
</feature>
<feature type="transmembrane region" description="Helical" evidence="2">
    <location>
        <begin position="69"/>
        <end position="87"/>
    </location>
</feature>
<dbReference type="SUPFAM" id="SSF103473">
    <property type="entry name" value="MFS general substrate transporter"/>
    <property type="match status" value="1"/>
</dbReference>
<protein>
    <submittedName>
        <fullName evidence="3">Uncharacterized protein</fullName>
    </submittedName>
</protein>
<organism evidence="3 4">
    <name type="scientific">Nocardia aurantiaca</name>
    <dbReference type="NCBI Taxonomy" id="2675850"/>
    <lineage>
        <taxon>Bacteria</taxon>
        <taxon>Bacillati</taxon>
        <taxon>Actinomycetota</taxon>
        <taxon>Actinomycetes</taxon>
        <taxon>Mycobacteriales</taxon>
        <taxon>Nocardiaceae</taxon>
        <taxon>Nocardia</taxon>
    </lineage>
</organism>
<dbReference type="EMBL" id="WMBB01000007">
    <property type="protein sequence ID" value="MTE14486.1"/>
    <property type="molecule type" value="Genomic_DNA"/>
</dbReference>
<dbReference type="InterPro" id="IPR036259">
    <property type="entry name" value="MFS_trans_sf"/>
</dbReference>
<evidence type="ECO:0000313" key="4">
    <source>
        <dbReference type="Proteomes" id="UP000432464"/>
    </source>
</evidence>
<feature type="region of interest" description="Disordered" evidence="1">
    <location>
        <begin position="170"/>
        <end position="232"/>
    </location>
</feature>
<evidence type="ECO:0000313" key="3">
    <source>
        <dbReference type="EMBL" id="MTE14486.1"/>
    </source>
</evidence>
<feature type="transmembrane region" description="Helical" evidence="2">
    <location>
        <begin position="99"/>
        <end position="123"/>
    </location>
</feature>
<dbReference type="Proteomes" id="UP000432464">
    <property type="component" value="Unassembled WGS sequence"/>
</dbReference>
<keyword evidence="2" id="KW-0812">Transmembrane</keyword>
<keyword evidence="2" id="KW-0472">Membrane</keyword>
<reference evidence="3 4" key="1">
    <citation type="submission" date="2019-11" db="EMBL/GenBank/DDBJ databases">
        <title>Nocardia sp. nov. CT2-14 isolated from soil.</title>
        <authorList>
            <person name="Kanchanasin P."/>
            <person name="Tanasupawat S."/>
            <person name="Yuki M."/>
            <person name="Kudo T."/>
        </authorList>
    </citation>
    <scope>NUCLEOTIDE SEQUENCE [LARGE SCALE GENOMIC DNA]</scope>
    <source>
        <strain evidence="3 4">CT2-14</strain>
    </source>
</reference>
<evidence type="ECO:0000256" key="2">
    <source>
        <dbReference type="SAM" id="Phobius"/>
    </source>
</evidence>
<feature type="compositionally biased region" description="Pro residues" evidence="1">
    <location>
        <begin position="174"/>
        <end position="183"/>
    </location>
</feature>
<proteinExistence type="predicted"/>
<sequence length="232" mass="23967">MGIDFAVEWSTMVLIIAEVLTAVVPLVVLLAHRVNLKTLYVIGALLAVVGAAGAAAADSGGTVRDWCQLVQIAGGGTLLPIGVMMLGRADRPRRVVAPLAMVGATLGMGLVTALAGNALMHHLARCSVAEAGSLPLLSFDRTGIFLVGLAFSTVALVAADFLPTVRYRAGARPVSPPTNPPHSPELGDGLPEKVIAGQRVNRRPVRVNRVPPAARGRRAASRPVVSTGRSSG</sequence>
<accession>A0A6I3L1L7</accession>
<evidence type="ECO:0000256" key="1">
    <source>
        <dbReference type="SAM" id="MobiDB-lite"/>
    </source>
</evidence>
<dbReference type="RefSeq" id="WP_154788906.1">
    <property type="nucleotide sequence ID" value="NZ_WMBB01000007.1"/>
</dbReference>
<feature type="transmembrane region" description="Helical" evidence="2">
    <location>
        <begin position="38"/>
        <end position="57"/>
    </location>
</feature>
<keyword evidence="4" id="KW-1185">Reference proteome</keyword>
<name>A0A6I3L1L7_9NOCA</name>